<dbReference type="PANTHER" id="PTHR30069">
    <property type="entry name" value="TONB-DEPENDENT OUTER MEMBRANE RECEPTOR"/>
    <property type="match status" value="1"/>
</dbReference>
<dbReference type="AlphaFoldDB" id="A0A944HB28"/>
<dbReference type="Proteomes" id="UP000694660">
    <property type="component" value="Unassembled WGS sequence"/>
</dbReference>
<sequence>MLCLGLPALAHAEPPTDDIESAYFEQLPIVLTAARLPQSLQDAPGAITVIDRKLIERSGYRDLARLLRLVPGMQVGQERGNASWVSYHGLGQSFPGELQVLIDGAAAYVPVSFGTAAWTGLPVFLSEIERIEVVRGASGNSYGASALLGAVNLITRPAAEDPGTHARLVLGDPSVRDVEVGWSGASAPLALRLTAGEQSDDGFRGLHDHRMTQRFSLRGDTQWSAQDTLSFRLGSSREVTGRGYPDSPFGNNALRDGTDTAHLFHVRWQHIDDIDREWSLSAYHHQLDYQDAWLGGAPPTFPDIPLSRDRRDLRTSIEFQKNDRWAERVRGIWGVEATLTQTRSPFSFHSSEALREETYRLFSNAEWQPTEKTKVNLGLAAERSGHDGWRISPRLFANHRLSPADTVRVGVARAWRSTSPFELHGDTRVFDPTTGLLLARPFVPNPDLRQTRADTVELGYIRQMHWARSTAEVRLFQERLRDLVVRERVTSPPPVPLLAAQIPTTRAANYDGELTVRGIELQLESHPWQGGELRLAWSLIDRRAADSQIEAAIAPYTASLLWMQQWPQQWSSLVHLTRIGPVASGDSYLAGDPYVVRAYTSLDLALSRPVTLAGQNARLTLAALNLGPRHQEVADRAVQAQHGNTPANRVSRQVYLRLDMRF</sequence>
<keyword evidence="5 10" id="KW-0812">Transmembrane</keyword>
<comment type="caution">
    <text evidence="14">The sequence shown here is derived from an EMBL/GenBank/DDBJ whole genome shotgun (WGS) entry which is preliminary data.</text>
</comment>
<dbReference type="Gene3D" id="2.170.130.10">
    <property type="entry name" value="TonB-dependent receptor, plug domain"/>
    <property type="match status" value="1"/>
</dbReference>
<keyword evidence="6 11" id="KW-0798">TonB box</keyword>
<dbReference type="EMBL" id="JAEKFT010000002">
    <property type="protein sequence ID" value="MBT0959921.1"/>
    <property type="molecule type" value="Genomic_DNA"/>
</dbReference>
<keyword evidence="3 10" id="KW-0813">Transport</keyword>
<evidence type="ECO:0000256" key="5">
    <source>
        <dbReference type="ARBA" id="ARBA00022692"/>
    </source>
</evidence>
<keyword evidence="8 14" id="KW-0675">Receptor</keyword>
<dbReference type="RefSeq" id="WP_214359685.1">
    <property type="nucleotide sequence ID" value="NZ_JAEKFT010000002.1"/>
</dbReference>
<dbReference type="Gene3D" id="2.40.170.20">
    <property type="entry name" value="TonB-dependent receptor, beta-barrel domain"/>
    <property type="match status" value="1"/>
</dbReference>
<dbReference type="InterPro" id="IPR036942">
    <property type="entry name" value="Beta-barrel_TonB_sf"/>
</dbReference>
<gene>
    <name evidence="14" type="ORF">I8J34_01935</name>
</gene>
<comment type="similarity">
    <text evidence="2 10 11">Belongs to the TonB-dependent receptor family.</text>
</comment>
<evidence type="ECO:0000313" key="14">
    <source>
        <dbReference type="EMBL" id="MBT0959921.1"/>
    </source>
</evidence>
<dbReference type="InterPro" id="IPR000531">
    <property type="entry name" value="Beta-barrel_TonB"/>
</dbReference>
<evidence type="ECO:0000256" key="3">
    <source>
        <dbReference type="ARBA" id="ARBA00022448"/>
    </source>
</evidence>
<organism evidence="14 15">
    <name type="scientific">Denitromonas iodatirespirans</name>
    <dbReference type="NCBI Taxonomy" id="2795389"/>
    <lineage>
        <taxon>Bacteria</taxon>
        <taxon>Pseudomonadati</taxon>
        <taxon>Pseudomonadota</taxon>
        <taxon>Betaproteobacteria</taxon>
        <taxon>Rhodocyclales</taxon>
        <taxon>Zoogloeaceae</taxon>
        <taxon>Denitromonas</taxon>
    </lineage>
</organism>
<keyword evidence="7 10" id="KW-0472">Membrane</keyword>
<evidence type="ECO:0000256" key="11">
    <source>
        <dbReference type="RuleBase" id="RU003357"/>
    </source>
</evidence>
<evidence type="ECO:0000256" key="10">
    <source>
        <dbReference type="PROSITE-ProRule" id="PRU01360"/>
    </source>
</evidence>
<reference evidence="15" key="1">
    <citation type="journal article" date="2022" name="ISME J.">
        <title>Genetic and phylogenetic analysis of dissimilatory iodate-reducing bacteria identifies potential niches across the world's oceans.</title>
        <authorList>
            <person name="Reyes-Umana V."/>
            <person name="Henning Z."/>
            <person name="Lee K."/>
            <person name="Barnum T.P."/>
            <person name="Coates J.D."/>
        </authorList>
    </citation>
    <scope>NUCLEOTIDE SEQUENCE [LARGE SCALE GENOMIC DNA]</scope>
    <source>
        <strain evidence="15">IR12</strain>
    </source>
</reference>
<dbReference type="SUPFAM" id="SSF56935">
    <property type="entry name" value="Porins"/>
    <property type="match status" value="1"/>
</dbReference>
<feature type="domain" description="TonB-dependent receptor-like beta-barrel" evidence="12">
    <location>
        <begin position="221"/>
        <end position="626"/>
    </location>
</feature>
<protein>
    <submittedName>
        <fullName evidence="14">TonB-dependent receptor</fullName>
    </submittedName>
</protein>
<evidence type="ECO:0000256" key="9">
    <source>
        <dbReference type="ARBA" id="ARBA00023237"/>
    </source>
</evidence>
<name>A0A944HB28_DENI1</name>
<comment type="subcellular location">
    <subcellularLocation>
        <location evidence="1 10">Cell outer membrane</location>
        <topology evidence="1 10">Multi-pass membrane protein</topology>
    </subcellularLocation>
</comment>
<dbReference type="Pfam" id="PF00593">
    <property type="entry name" value="TonB_dep_Rec_b-barrel"/>
    <property type="match status" value="1"/>
</dbReference>
<feature type="domain" description="TonB-dependent receptor plug" evidence="13">
    <location>
        <begin position="40"/>
        <end position="149"/>
    </location>
</feature>
<dbReference type="InterPro" id="IPR037066">
    <property type="entry name" value="Plug_dom_sf"/>
</dbReference>
<dbReference type="GO" id="GO:0015344">
    <property type="term" value="F:siderophore uptake transmembrane transporter activity"/>
    <property type="evidence" value="ECO:0007669"/>
    <property type="project" value="TreeGrafter"/>
</dbReference>
<proteinExistence type="inferred from homology"/>
<dbReference type="InterPro" id="IPR039426">
    <property type="entry name" value="TonB-dep_rcpt-like"/>
</dbReference>
<evidence type="ECO:0000313" key="15">
    <source>
        <dbReference type="Proteomes" id="UP000694660"/>
    </source>
</evidence>
<dbReference type="GO" id="GO:0044718">
    <property type="term" value="P:siderophore transmembrane transport"/>
    <property type="evidence" value="ECO:0007669"/>
    <property type="project" value="TreeGrafter"/>
</dbReference>
<keyword evidence="4 10" id="KW-1134">Transmembrane beta strand</keyword>
<evidence type="ECO:0000259" key="13">
    <source>
        <dbReference type="Pfam" id="PF07715"/>
    </source>
</evidence>
<evidence type="ECO:0000256" key="8">
    <source>
        <dbReference type="ARBA" id="ARBA00023170"/>
    </source>
</evidence>
<dbReference type="PROSITE" id="PS52016">
    <property type="entry name" value="TONB_DEPENDENT_REC_3"/>
    <property type="match status" value="1"/>
</dbReference>
<dbReference type="GO" id="GO:0009279">
    <property type="term" value="C:cell outer membrane"/>
    <property type="evidence" value="ECO:0007669"/>
    <property type="project" value="UniProtKB-SubCell"/>
</dbReference>
<keyword evidence="15" id="KW-1185">Reference proteome</keyword>
<dbReference type="InterPro" id="IPR012910">
    <property type="entry name" value="Plug_dom"/>
</dbReference>
<accession>A0A944HB28</accession>
<evidence type="ECO:0000256" key="1">
    <source>
        <dbReference type="ARBA" id="ARBA00004571"/>
    </source>
</evidence>
<evidence type="ECO:0000256" key="2">
    <source>
        <dbReference type="ARBA" id="ARBA00009810"/>
    </source>
</evidence>
<dbReference type="PANTHER" id="PTHR30069:SF27">
    <property type="entry name" value="BLL4766 PROTEIN"/>
    <property type="match status" value="1"/>
</dbReference>
<evidence type="ECO:0000256" key="4">
    <source>
        <dbReference type="ARBA" id="ARBA00022452"/>
    </source>
</evidence>
<evidence type="ECO:0000256" key="7">
    <source>
        <dbReference type="ARBA" id="ARBA00023136"/>
    </source>
</evidence>
<dbReference type="Pfam" id="PF07715">
    <property type="entry name" value="Plug"/>
    <property type="match status" value="1"/>
</dbReference>
<keyword evidence="9 10" id="KW-0998">Cell outer membrane</keyword>
<evidence type="ECO:0000259" key="12">
    <source>
        <dbReference type="Pfam" id="PF00593"/>
    </source>
</evidence>
<evidence type="ECO:0000256" key="6">
    <source>
        <dbReference type="ARBA" id="ARBA00023077"/>
    </source>
</evidence>